<name>A0A849JZF1_9MICO</name>
<dbReference type="PANTHER" id="PTHR43223:SF2">
    <property type="entry name" value="METALLO-BETA-LACTAMASE DOMAIN-CONTAINING PROTEIN"/>
    <property type="match status" value="1"/>
</dbReference>
<dbReference type="Pfam" id="PF14863">
    <property type="entry name" value="Alkyl_sulf_dimr"/>
    <property type="match status" value="1"/>
</dbReference>
<dbReference type="Proteomes" id="UP000557204">
    <property type="component" value="Unassembled WGS sequence"/>
</dbReference>
<evidence type="ECO:0000313" key="6">
    <source>
        <dbReference type="EMBL" id="NNU28666.1"/>
    </source>
</evidence>
<protein>
    <submittedName>
        <fullName evidence="6">MBL fold metallo-hydrolase</fullName>
    </submittedName>
</protein>
<dbReference type="Gene3D" id="3.60.15.30">
    <property type="entry name" value="Metallo-beta-lactamase domain"/>
    <property type="match status" value="1"/>
</dbReference>
<evidence type="ECO:0000256" key="3">
    <source>
        <dbReference type="ARBA" id="ARBA00022833"/>
    </source>
</evidence>
<proteinExistence type="inferred from homology"/>
<dbReference type="InterPro" id="IPR036527">
    <property type="entry name" value="SCP2_sterol-bd_dom_sf"/>
</dbReference>
<dbReference type="GO" id="GO:0018909">
    <property type="term" value="P:dodecyl sulfate metabolic process"/>
    <property type="evidence" value="ECO:0007669"/>
    <property type="project" value="InterPro"/>
</dbReference>
<dbReference type="InterPro" id="IPR001279">
    <property type="entry name" value="Metallo-B-lactamas"/>
</dbReference>
<dbReference type="CDD" id="cd07710">
    <property type="entry name" value="arylsulfatase_Sdsa1-like_MBL-fold"/>
    <property type="match status" value="1"/>
</dbReference>
<evidence type="ECO:0000256" key="1">
    <source>
        <dbReference type="ARBA" id="ARBA00022723"/>
    </source>
</evidence>
<evidence type="ECO:0000256" key="2">
    <source>
        <dbReference type="ARBA" id="ARBA00022801"/>
    </source>
</evidence>
<dbReference type="AlphaFoldDB" id="A0A849JZF1"/>
<accession>A0A849JZF1</accession>
<dbReference type="InterPro" id="IPR029229">
    <property type="entry name" value="Alkyl_sulf_C"/>
</dbReference>
<dbReference type="Gene3D" id="3.30.1050.10">
    <property type="entry name" value="SCP2 sterol-binding domain"/>
    <property type="match status" value="1"/>
</dbReference>
<dbReference type="Pfam" id="PF14864">
    <property type="entry name" value="Alkyl_sulf_C"/>
    <property type="match status" value="1"/>
</dbReference>
<evidence type="ECO:0000256" key="4">
    <source>
        <dbReference type="ARBA" id="ARBA00033751"/>
    </source>
</evidence>
<dbReference type="RefSeq" id="WP_171248183.1">
    <property type="nucleotide sequence ID" value="NZ_JABFAJ010000024.1"/>
</dbReference>
<dbReference type="GO" id="GO:0046872">
    <property type="term" value="F:metal ion binding"/>
    <property type="evidence" value="ECO:0007669"/>
    <property type="project" value="UniProtKB-KW"/>
</dbReference>
<dbReference type="GO" id="GO:0018741">
    <property type="term" value="F:linear primary-alkylsulfatase activity"/>
    <property type="evidence" value="ECO:0007669"/>
    <property type="project" value="InterPro"/>
</dbReference>
<dbReference type="EMBL" id="JABFAJ010000024">
    <property type="protein sequence ID" value="NNU28666.1"/>
    <property type="molecule type" value="Genomic_DNA"/>
</dbReference>
<feature type="domain" description="Metallo-beta-lactamase" evidence="5">
    <location>
        <begin position="82"/>
        <end position="304"/>
    </location>
</feature>
<dbReference type="Gene3D" id="1.25.40.880">
    <property type="entry name" value="Alkyl sulfatase, dimerisation domain"/>
    <property type="match status" value="1"/>
</dbReference>
<dbReference type="InterPro" id="IPR052195">
    <property type="entry name" value="Bact_Alkyl/Aryl-Sulfatase"/>
</dbReference>
<gene>
    <name evidence="6" type="ORF">HLI28_14125</name>
</gene>
<keyword evidence="3" id="KW-0862">Zinc</keyword>
<sequence>MADKLASGSTVTVRSDDPTVFTNPDVLSHLAKVVWQDVDGNLAFTTESPKVAAAQTAWARQMPPTIFELVEGRLYHASGFQLCSTLIVVGDDGLTIVDPGENDDRAAATREVFAQFSDLPVKGVVYTHRHPDHAFGAAGWGVTQEQVDSGEVKIIASENFVPNLVEDTGVVGPILTQRTAYSGPYLGPGEDGWITIGLGPDFRTGPLSLFMPNVLVDEFEPLEVTVAGESMVVFGAYGDAGTDEICLYLPEHRHVHGSETIQGETFPNLYTLRGTGYRNPTLWYKGIDRLLPYARKADSYSGSHMRAWVGNDFIVERVTNYRDAIQYVHDQTVHHINRGYKLDQLAEAVVLPHQFAQDPWLMEFYGSVAHSVRNIYAGLIGWFQGDATELARPGFFELSRKYVAAMGGRDQVLALARQAVADEEFGWSAELLTHVTRENPDDKEARDVKAEALRQWGYLQTNIYWRTLALSAAGELDGTLDRSAPWNFADPVIVAALPTTKILETFRVRLNAERATGKEIVIGLDVTDTGEKATYHVRNQVAVFHDTAPDAPDATVRATKAAMLQMFATGKAPEHTVTGSEAAVAEFLHLLDTFEPNKIDLVLPND</sequence>
<comment type="caution">
    <text evidence="6">The sequence shown here is derived from an EMBL/GenBank/DDBJ whole genome shotgun (WGS) entry which is preliminary data.</text>
</comment>
<evidence type="ECO:0000259" key="5">
    <source>
        <dbReference type="SMART" id="SM00849"/>
    </source>
</evidence>
<keyword evidence="2 6" id="KW-0378">Hydrolase</keyword>
<dbReference type="SUPFAM" id="SSF56281">
    <property type="entry name" value="Metallo-hydrolase/oxidoreductase"/>
    <property type="match status" value="1"/>
</dbReference>
<comment type="similarity">
    <text evidence="4">Belongs to the metallo-beta-lactamase superfamily. Type III sulfatase family.</text>
</comment>
<dbReference type="Pfam" id="PF00753">
    <property type="entry name" value="Lactamase_B"/>
    <property type="match status" value="1"/>
</dbReference>
<dbReference type="SMART" id="SM00849">
    <property type="entry name" value="Lactamase_B"/>
    <property type="match status" value="1"/>
</dbReference>
<reference evidence="6 7" key="1">
    <citation type="submission" date="2020-05" db="EMBL/GenBank/DDBJ databases">
        <title>Genome sequence of Isoptericola sp. JC619 isolated from Chilika lagoon, India.</title>
        <authorList>
            <person name="Kumar D."/>
            <person name="Appam K."/>
            <person name="Gandham S."/>
            <person name="Uppada J."/>
            <person name="Sasikala C."/>
            <person name="Venkata Ramana C."/>
        </authorList>
    </citation>
    <scope>NUCLEOTIDE SEQUENCE [LARGE SCALE GENOMIC DNA]</scope>
    <source>
        <strain evidence="6 7">JC619</strain>
    </source>
</reference>
<dbReference type="PANTHER" id="PTHR43223">
    <property type="entry name" value="ALKYL/ARYL-SULFATASE"/>
    <property type="match status" value="1"/>
</dbReference>
<keyword evidence="1" id="KW-0479">Metal-binding</keyword>
<dbReference type="InterPro" id="IPR038536">
    <property type="entry name" value="Alkyl/aryl-sulf_dimr_sf"/>
</dbReference>
<dbReference type="InterPro" id="IPR029228">
    <property type="entry name" value="Alkyl_sulf_dimr"/>
</dbReference>
<dbReference type="InterPro" id="IPR044097">
    <property type="entry name" value="Bds1/SdsA1_MBL-fold"/>
</dbReference>
<dbReference type="GO" id="GO:0046983">
    <property type="term" value="F:protein dimerization activity"/>
    <property type="evidence" value="ECO:0007669"/>
    <property type="project" value="InterPro"/>
</dbReference>
<dbReference type="SUPFAM" id="SSF55718">
    <property type="entry name" value="SCP-like"/>
    <property type="match status" value="1"/>
</dbReference>
<keyword evidence="7" id="KW-1185">Reference proteome</keyword>
<dbReference type="InterPro" id="IPR036866">
    <property type="entry name" value="RibonucZ/Hydroxyglut_hydro"/>
</dbReference>
<evidence type="ECO:0000313" key="7">
    <source>
        <dbReference type="Proteomes" id="UP000557204"/>
    </source>
</evidence>
<organism evidence="6 7">
    <name type="scientific">Isoptericola sediminis</name>
    <dbReference type="NCBI Taxonomy" id="2733572"/>
    <lineage>
        <taxon>Bacteria</taxon>
        <taxon>Bacillati</taxon>
        <taxon>Actinomycetota</taxon>
        <taxon>Actinomycetes</taxon>
        <taxon>Micrococcales</taxon>
        <taxon>Promicromonosporaceae</taxon>
        <taxon>Isoptericola</taxon>
    </lineage>
</organism>